<sequence length="76" mass="8489">MEPQAAGSWDAATTVTLATLAFARTLCRDFYAQRPGFRRRDVPAFATPFVATSEPLSTRGRYRTPDRQVGEAFYAQ</sequence>
<proteinExistence type="predicted"/>
<organism evidence="1">
    <name type="scientific">Ixodes ricinus</name>
    <name type="common">Common tick</name>
    <name type="synonym">Acarus ricinus</name>
    <dbReference type="NCBI Taxonomy" id="34613"/>
    <lineage>
        <taxon>Eukaryota</taxon>
        <taxon>Metazoa</taxon>
        <taxon>Ecdysozoa</taxon>
        <taxon>Arthropoda</taxon>
        <taxon>Chelicerata</taxon>
        <taxon>Arachnida</taxon>
        <taxon>Acari</taxon>
        <taxon>Parasitiformes</taxon>
        <taxon>Ixodida</taxon>
        <taxon>Ixodoidea</taxon>
        <taxon>Ixodidae</taxon>
        <taxon>Ixodinae</taxon>
        <taxon>Ixodes</taxon>
    </lineage>
</organism>
<protein>
    <submittedName>
        <fullName evidence="1">Putative secreted protein</fullName>
    </submittedName>
</protein>
<name>A0A6B0TUC0_IXORI</name>
<reference evidence="1" key="1">
    <citation type="submission" date="2019-12" db="EMBL/GenBank/DDBJ databases">
        <title>An insight into the sialome of adult female Ixodes ricinus ticks feeding for 6 days.</title>
        <authorList>
            <person name="Perner J."/>
            <person name="Ribeiro J.M.C."/>
        </authorList>
    </citation>
    <scope>NUCLEOTIDE SEQUENCE</scope>
    <source>
        <strain evidence="1">Semi-engorged</strain>
        <tissue evidence="1">Salivary glands</tissue>
    </source>
</reference>
<accession>A0A6B0TUC0</accession>
<dbReference type="EMBL" id="GIFC01001499">
    <property type="protein sequence ID" value="MXU83582.1"/>
    <property type="molecule type" value="Transcribed_RNA"/>
</dbReference>
<dbReference type="AlphaFoldDB" id="A0A6B0TUC0"/>
<evidence type="ECO:0000313" key="1">
    <source>
        <dbReference type="EMBL" id="MXU83582.1"/>
    </source>
</evidence>